<dbReference type="Pfam" id="PF00293">
    <property type="entry name" value="NUDIX"/>
    <property type="match status" value="1"/>
</dbReference>
<dbReference type="InterPro" id="IPR015797">
    <property type="entry name" value="NUDIX_hydrolase-like_dom_sf"/>
</dbReference>
<name>A0A1F7Y3S4_9BACT</name>
<dbReference type="PROSITE" id="PS00893">
    <property type="entry name" value="NUDIX_BOX"/>
    <property type="match status" value="1"/>
</dbReference>
<dbReference type="AlphaFoldDB" id="A0A1F7Y3S4"/>
<feature type="domain" description="Nudix hydrolase" evidence="2">
    <location>
        <begin position="78"/>
        <end position="212"/>
    </location>
</feature>
<dbReference type="SUPFAM" id="SSF46785">
    <property type="entry name" value="Winged helix' DNA-binding domain"/>
    <property type="match status" value="1"/>
</dbReference>
<gene>
    <name evidence="3" type="ORF">A2714_02500</name>
</gene>
<dbReference type="InterPro" id="IPR036388">
    <property type="entry name" value="WH-like_DNA-bd_sf"/>
</dbReference>
<dbReference type="InterPro" id="IPR000086">
    <property type="entry name" value="NUDIX_hydrolase_dom"/>
</dbReference>
<dbReference type="InterPro" id="IPR020084">
    <property type="entry name" value="NUDIX_hydrolase_CS"/>
</dbReference>
<dbReference type="Proteomes" id="UP000178419">
    <property type="component" value="Unassembled WGS sequence"/>
</dbReference>
<proteinExistence type="predicted"/>
<sequence length="229" mass="26401">MKDELHQVQASILKELLFHNGTNFSSLNKLGLTNDHFTFHLKRLMEEGVVEKNGKKYSLTQAGKTYAHMLDVDALVMEKQGTCTVAVTAKKVIDGKVHYLVQQRLKEPLYGYFGFINGKIRFGEFSVDTAQRELEEETGLTGKPTVLCVAHKIRGPRRSEIKLDHFFFLYLVKKPIGKLKDTKEGKNYWMTLDKIKKLKTFPGFKSYLDAVEKETFTPYFEHFIKVDNI</sequence>
<dbReference type="GO" id="GO:0016787">
    <property type="term" value="F:hydrolase activity"/>
    <property type="evidence" value="ECO:0007669"/>
    <property type="project" value="UniProtKB-KW"/>
</dbReference>
<organism evidence="3 4">
    <name type="scientific">Candidatus Woesebacteria bacterium RIFCSPHIGHO2_01_FULL_38_9</name>
    <dbReference type="NCBI Taxonomy" id="1802492"/>
    <lineage>
        <taxon>Bacteria</taxon>
        <taxon>Candidatus Woeseibacteriota</taxon>
    </lineage>
</organism>
<keyword evidence="1" id="KW-0378">Hydrolase</keyword>
<accession>A0A1F7Y3S4</accession>
<evidence type="ECO:0000313" key="4">
    <source>
        <dbReference type="Proteomes" id="UP000178419"/>
    </source>
</evidence>
<dbReference type="PANTHER" id="PTHR43736:SF2">
    <property type="entry name" value="MUTT_NUDIX FAMILY PROTEIN"/>
    <property type="match status" value="1"/>
</dbReference>
<evidence type="ECO:0000256" key="1">
    <source>
        <dbReference type="ARBA" id="ARBA00022801"/>
    </source>
</evidence>
<dbReference type="Gene3D" id="3.90.79.10">
    <property type="entry name" value="Nucleoside Triphosphate Pyrophosphohydrolase"/>
    <property type="match status" value="1"/>
</dbReference>
<dbReference type="Gene3D" id="1.10.10.10">
    <property type="entry name" value="Winged helix-like DNA-binding domain superfamily/Winged helix DNA-binding domain"/>
    <property type="match status" value="1"/>
</dbReference>
<dbReference type="PANTHER" id="PTHR43736">
    <property type="entry name" value="ADP-RIBOSE PYROPHOSPHATASE"/>
    <property type="match status" value="1"/>
</dbReference>
<reference evidence="3 4" key="1">
    <citation type="journal article" date="2016" name="Nat. Commun.">
        <title>Thousands of microbial genomes shed light on interconnected biogeochemical processes in an aquifer system.</title>
        <authorList>
            <person name="Anantharaman K."/>
            <person name="Brown C.T."/>
            <person name="Hug L.A."/>
            <person name="Sharon I."/>
            <person name="Castelle C.J."/>
            <person name="Probst A.J."/>
            <person name="Thomas B.C."/>
            <person name="Singh A."/>
            <person name="Wilkins M.J."/>
            <person name="Karaoz U."/>
            <person name="Brodie E.L."/>
            <person name="Williams K.H."/>
            <person name="Hubbard S.S."/>
            <person name="Banfield J.F."/>
        </authorList>
    </citation>
    <scope>NUCLEOTIDE SEQUENCE [LARGE SCALE GENOMIC DNA]</scope>
</reference>
<evidence type="ECO:0000313" key="3">
    <source>
        <dbReference type="EMBL" id="OGM21830.1"/>
    </source>
</evidence>
<dbReference type="SUPFAM" id="SSF55811">
    <property type="entry name" value="Nudix"/>
    <property type="match status" value="1"/>
</dbReference>
<protein>
    <recommendedName>
        <fullName evidence="2">Nudix hydrolase domain-containing protein</fullName>
    </recommendedName>
</protein>
<dbReference type="PROSITE" id="PS51462">
    <property type="entry name" value="NUDIX"/>
    <property type="match status" value="1"/>
</dbReference>
<dbReference type="InterPro" id="IPR036390">
    <property type="entry name" value="WH_DNA-bd_sf"/>
</dbReference>
<comment type="caution">
    <text evidence="3">The sequence shown here is derived from an EMBL/GenBank/DDBJ whole genome shotgun (WGS) entry which is preliminary data.</text>
</comment>
<evidence type="ECO:0000259" key="2">
    <source>
        <dbReference type="PROSITE" id="PS51462"/>
    </source>
</evidence>
<dbReference type="EMBL" id="MGGE01000004">
    <property type="protein sequence ID" value="OGM21830.1"/>
    <property type="molecule type" value="Genomic_DNA"/>
</dbReference>